<feature type="transmembrane region" description="Helical" evidence="2">
    <location>
        <begin position="270"/>
        <end position="291"/>
    </location>
</feature>
<sequence length="348" mass="35467">MGSHGEGPATTEADPADPEGHPDVRTAMPPPKWGGPDAQYTDALPEIPKAKPKSSRSARARHRRAEAAARNGSPAAGGEAAPEADGKRSYVPAEAEAGAAEASGPVHQMGPLPVVPVSPPAPNGRPVLDGHPPIQHPTRPIPTKVSAGQVAGPPVRVALSAPDPWWPASPDMAAVLVGWVRCWPVRRLSVGGLIATLGAIVLVIGSFAPFVAYGGPAATLRRLPDSYPAWSMRTFMFPLSVLPVILAVVVVLMMVAGVRRASGTVPLPLGSRQVMVVAAFGALLILSGYAVSAKAVVFDPAVFAPAAAGLSLSFGGGGLTMWLAALVMTAGALLHLMGAGPELAPPAN</sequence>
<evidence type="ECO:0000313" key="4">
    <source>
        <dbReference type="Proteomes" id="UP001500618"/>
    </source>
</evidence>
<name>A0ABN2IDM2_9ACTN</name>
<comment type="caution">
    <text evidence="3">The sequence shown here is derived from an EMBL/GenBank/DDBJ whole genome shotgun (WGS) entry which is preliminary data.</text>
</comment>
<evidence type="ECO:0000256" key="1">
    <source>
        <dbReference type="SAM" id="MobiDB-lite"/>
    </source>
</evidence>
<dbReference type="Proteomes" id="UP001500618">
    <property type="component" value="Unassembled WGS sequence"/>
</dbReference>
<feature type="compositionally biased region" description="Basic residues" evidence="1">
    <location>
        <begin position="50"/>
        <end position="64"/>
    </location>
</feature>
<keyword evidence="4" id="KW-1185">Reference proteome</keyword>
<keyword evidence="2" id="KW-1133">Transmembrane helix</keyword>
<proteinExistence type="predicted"/>
<accession>A0ABN2IDM2</accession>
<dbReference type="EMBL" id="BAAANY010000026">
    <property type="protein sequence ID" value="GAA1703064.1"/>
    <property type="molecule type" value="Genomic_DNA"/>
</dbReference>
<feature type="region of interest" description="Disordered" evidence="1">
    <location>
        <begin position="95"/>
        <end position="114"/>
    </location>
</feature>
<keyword evidence="2" id="KW-0812">Transmembrane</keyword>
<dbReference type="RefSeq" id="WP_344313681.1">
    <property type="nucleotide sequence ID" value="NZ_BAAANY010000026.1"/>
</dbReference>
<feature type="transmembrane region" description="Helical" evidence="2">
    <location>
        <begin position="235"/>
        <end position="258"/>
    </location>
</feature>
<evidence type="ECO:0000313" key="3">
    <source>
        <dbReference type="EMBL" id="GAA1703064.1"/>
    </source>
</evidence>
<protein>
    <submittedName>
        <fullName evidence="3">Uncharacterized protein</fullName>
    </submittedName>
</protein>
<feature type="region of interest" description="Disordered" evidence="1">
    <location>
        <begin position="1"/>
        <end position="90"/>
    </location>
</feature>
<feature type="transmembrane region" description="Helical" evidence="2">
    <location>
        <begin position="190"/>
        <end position="215"/>
    </location>
</feature>
<organism evidence="3 4">
    <name type="scientific">Fodinicola feengrottensis</name>
    <dbReference type="NCBI Taxonomy" id="435914"/>
    <lineage>
        <taxon>Bacteria</taxon>
        <taxon>Bacillati</taxon>
        <taxon>Actinomycetota</taxon>
        <taxon>Actinomycetes</taxon>
        <taxon>Mycobacteriales</taxon>
        <taxon>Fodinicola</taxon>
    </lineage>
</organism>
<reference evidence="3 4" key="1">
    <citation type="journal article" date="2019" name="Int. J. Syst. Evol. Microbiol.">
        <title>The Global Catalogue of Microorganisms (GCM) 10K type strain sequencing project: providing services to taxonomists for standard genome sequencing and annotation.</title>
        <authorList>
            <consortium name="The Broad Institute Genomics Platform"/>
            <consortium name="The Broad Institute Genome Sequencing Center for Infectious Disease"/>
            <person name="Wu L."/>
            <person name="Ma J."/>
        </authorList>
    </citation>
    <scope>NUCLEOTIDE SEQUENCE [LARGE SCALE GENOMIC DNA]</scope>
    <source>
        <strain evidence="3 4">JCM 14718</strain>
    </source>
</reference>
<feature type="compositionally biased region" description="Low complexity" evidence="1">
    <location>
        <begin position="68"/>
        <end position="83"/>
    </location>
</feature>
<gene>
    <name evidence="3" type="ORF">GCM10009765_60580</name>
</gene>
<keyword evidence="2" id="KW-0472">Membrane</keyword>
<feature type="transmembrane region" description="Helical" evidence="2">
    <location>
        <begin position="303"/>
        <end position="327"/>
    </location>
</feature>
<evidence type="ECO:0000256" key="2">
    <source>
        <dbReference type="SAM" id="Phobius"/>
    </source>
</evidence>